<accession>A0ABQ8QBX6</accession>
<feature type="compositionally biased region" description="Acidic residues" evidence="2">
    <location>
        <begin position="1056"/>
        <end position="1075"/>
    </location>
</feature>
<feature type="compositionally biased region" description="Polar residues" evidence="2">
    <location>
        <begin position="483"/>
        <end position="494"/>
    </location>
</feature>
<dbReference type="InterPro" id="IPR021819">
    <property type="entry name" value="Far11/STRP_C"/>
</dbReference>
<feature type="domain" description="Far11/STRP C-terminal" evidence="4">
    <location>
        <begin position="435"/>
        <end position="936"/>
    </location>
</feature>
<feature type="region of interest" description="Disordered" evidence="2">
    <location>
        <begin position="478"/>
        <end position="504"/>
    </location>
</feature>
<dbReference type="PANTHER" id="PTHR13239:SF4">
    <property type="entry name" value="AT25231P"/>
    <property type="match status" value="1"/>
</dbReference>
<evidence type="ECO:0000313" key="5">
    <source>
        <dbReference type="EMBL" id="KAJ3996026.1"/>
    </source>
</evidence>
<evidence type="ECO:0000259" key="4">
    <source>
        <dbReference type="SMART" id="SM01293"/>
    </source>
</evidence>
<evidence type="ECO:0000256" key="1">
    <source>
        <dbReference type="SAM" id="Coils"/>
    </source>
</evidence>
<dbReference type="InterPro" id="IPR012486">
    <property type="entry name" value="Far11/STRP_N"/>
</dbReference>
<evidence type="ECO:0000256" key="2">
    <source>
        <dbReference type="SAM" id="MobiDB-lite"/>
    </source>
</evidence>
<sequence length="1109" mass="124908">MNGQTQEGGSGIIQQGIMDSITLGQLRAAVGPFKQKQEWFDYNYDDEDTVMNELDELYSYVEMPQVAENFRAWQGSFKDEWTKISPEKRRSHVEYLLEGLEHKDVLIRFTNSRRLFYVVQGTFAETSSAEHQLHWIVENCKLVRSANGVSTILEALKIASSKHDLLMRVHSASALSLTETDLAQLNISQNDRQDVVEEVLTEISVYFGMLYHLIEIFKGHEDFADELMSLDPPLPVYLFNVVSGLRDKSAKGYPIKKLLLLLWKTLLSCFGGIRDHARVKILARELAGLSTGPEVESSKTTIKSSPLDTEAFRQETYAKYPTFVPPQPPPAAPETPILQPVPVQVTSKLAQAYSPIPIRHHYHTEDDSYSNLPHHNVPFQNNSNVPFRPNPQPATPAPSPPPGPKPKKQQYQTDQTRPFLFPFSRTQGKAARLVPFAIDEADKLYNRHMYISLELMQMWRTREDCMTHESGLEHLPGSEGEFASSTFKNPSAQYDGTKDDPEATESLPDLALLDAKIAEATAALEKAETVSEKRKAKERREDLMRLKRVEQIYSAVLPVLSGWVLVLLKLLLATVSAGTNTTQSTTSAGFQPGVASPPPQNQPAPPQTLDEIDVTRHREITSKAVSAILLTVLKWFKVSHVMKFHHLGQLLLDTNCLLLLLKMFGIQDVYSAIRSKADSPENNFFQYCYLNFSNASHQIRPEDTMNLNKPAQYTITKLITLPNGEEQQEEIEMMTNYSWRNFFAAINFAKIMQKLSKHRSHRIWMLVQYKSSAVLKRVLKVQHPMLQLHLLKLIKSQVPFCGRKWRQTNMKVITAIYLNCRPDLRDEWLTGTEVDDVSDALAQEQALRHLVKFYNNKRYGPNVTANQHNAPHRRSGSVSNHIEDLHPGPELSNIIRPIGTPNVVEADVFPPARSQAPDPSIFLPYIPEDISFEEEYEEFISDLGWTDKHTDWSVSGGTSAWARFPEEFAADIADGISDSESVVTIGDLGDEARLDPSRDDPDVVDENLNNWEHMSPKTMAALPKSPAGRSPAGRSPAGKRRSSSGGGLRPVKPFGLDDEDGDVLDDEDEDEEEEEIPHAPREQSAFAAGEGVDEVEYAYGSVFFLHMTE</sequence>
<dbReference type="Proteomes" id="UP001163828">
    <property type="component" value="Unassembled WGS sequence"/>
</dbReference>
<keyword evidence="6" id="KW-1185">Reference proteome</keyword>
<protein>
    <recommendedName>
        <fullName evidence="7">N1221-domain-containing protein</fullName>
    </recommendedName>
</protein>
<feature type="region of interest" description="Disordered" evidence="2">
    <location>
        <begin position="582"/>
        <end position="608"/>
    </location>
</feature>
<gene>
    <name evidence="5" type="ORF">F5050DRAFT_1693322</name>
</gene>
<dbReference type="PANTHER" id="PTHR13239">
    <property type="entry name" value="PROTEIN REQUIRED FOR HYPHAL ANASTOMOSIS HAM-2"/>
    <property type="match status" value="1"/>
</dbReference>
<dbReference type="SMART" id="SM01292">
    <property type="entry name" value="N1221"/>
    <property type="match status" value="1"/>
</dbReference>
<dbReference type="InterPro" id="IPR040185">
    <property type="entry name" value="Far11/STRP"/>
</dbReference>
<evidence type="ECO:0000259" key="3">
    <source>
        <dbReference type="SMART" id="SM01292"/>
    </source>
</evidence>
<evidence type="ECO:0008006" key="7">
    <source>
        <dbReference type="Google" id="ProtNLM"/>
    </source>
</evidence>
<feature type="domain" description="Far11/STRP N-terminal" evidence="3">
    <location>
        <begin position="37"/>
        <end position="335"/>
    </location>
</feature>
<name>A0ABQ8QBX6_9AGAR</name>
<proteinExistence type="predicted"/>
<feature type="region of interest" description="Disordered" evidence="2">
    <location>
        <begin position="989"/>
        <end position="1089"/>
    </location>
</feature>
<comment type="caution">
    <text evidence="5">The sequence shown here is derived from an EMBL/GenBank/DDBJ whole genome shotgun (WGS) entry which is preliminary data.</text>
</comment>
<feature type="coiled-coil region" evidence="1">
    <location>
        <begin position="510"/>
        <end position="546"/>
    </location>
</feature>
<organism evidence="5 6">
    <name type="scientific">Lentinula boryana</name>
    <dbReference type="NCBI Taxonomy" id="40481"/>
    <lineage>
        <taxon>Eukaryota</taxon>
        <taxon>Fungi</taxon>
        <taxon>Dikarya</taxon>
        <taxon>Basidiomycota</taxon>
        <taxon>Agaricomycotina</taxon>
        <taxon>Agaricomycetes</taxon>
        <taxon>Agaricomycetidae</taxon>
        <taxon>Agaricales</taxon>
        <taxon>Marasmiineae</taxon>
        <taxon>Omphalotaceae</taxon>
        <taxon>Lentinula</taxon>
    </lineage>
</organism>
<dbReference type="EMBL" id="MU790629">
    <property type="protein sequence ID" value="KAJ3996026.1"/>
    <property type="molecule type" value="Genomic_DNA"/>
</dbReference>
<feature type="compositionally biased region" description="Polar residues" evidence="2">
    <location>
        <begin position="369"/>
        <end position="385"/>
    </location>
</feature>
<feature type="compositionally biased region" description="Pro residues" evidence="2">
    <location>
        <begin position="595"/>
        <end position="606"/>
    </location>
</feature>
<keyword evidence="1" id="KW-0175">Coiled coil</keyword>
<feature type="compositionally biased region" description="Basic and acidic residues" evidence="2">
    <location>
        <begin position="990"/>
        <end position="1001"/>
    </location>
</feature>
<dbReference type="Pfam" id="PF11882">
    <property type="entry name" value="DUF3402"/>
    <property type="match status" value="1"/>
</dbReference>
<evidence type="ECO:0000313" key="6">
    <source>
        <dbReference type="Proteomes" id="UP001163828"/>
    </source>
</evidence>
<feature type="region of interest" description="Disordered" evidence="2">
    <location>
        <begin position="862"/>
        <end position="883"/>
    </location>
</feature>
<dbReference type="SMART" id="SM01293">
    <property type="entry name" value="DUF3402"/>
    <property type="match status" value="1"/>
</dbReference>
<dbReference type="Pfam" id="PF07923">
    <property type="entry name" value="N1221"/>
    <property type="match status" value="1"/>
</dbReference>
<feature type="compositionally biased region" description="Pro residues" evidence="2">
    <location>
        <begin position="388"/>
        <end position="404"/>
    </location>
</feature>
<feature type="region of interest" description="Disordered" evidence="2">
    <location>
        <begin position="364"/>
        <end position="412"/>
    </location>
</feature>
<reference evidence="5" key="1">
    <citation type="submission" date="2022-08" db="EMBL/GenBank/DDBJ databases">
        <authorList>
            <consortium name="DOE Joint Genome Institute"/>
            <person name="Min B."/>
            <person name="Riley R."/>
            <person name="Sierra-Patev S."/>
            <person name="Naranjo-Ortiz M."/>
            <person name="Looney B."/>
            <person name="Konkel Z."/>
            <person name="Slot J.C."/>
            <person name="Sakamoto Y."/>
            <person name="Steenwyk J.L."/>
            <person name="Rokas A."/>
            <person name="Carro J."/>
            <person name="Camarero S."/>
            <person name="Ferreira P."/>
            <person name="Molpeceres G."/>
            <person name="Ruiz-Duenas F.J."/>
            <person name="Serrano A."/>
            <person name="Henrissat B."/>
            <person name="Drula E."/>
            <person name="Hughes K.W."/>
            <person name="Mata J.L."/>
            <person name="Ishikawa N.K."/>
            <person name="Vargas-Isla R."/>
            <person name="Ushijima S."/>
            <person name="Smith C.A."/>
            <person name="Ahrendt S."/>
            <person name="Andreopoulos W."/>
            <person name="He G."/>
            <person name="Labutti K."/>
            <person name="Lipzen A."/>
            <person name="Ng V."/>
            <person name="Sandor L."/>
            <person name="Barry K."/>
            <person name="Martinez A.T."/>
            <person name="Xiao Y."/>
            <person name="Gibbons J.G."/>
            <person name="Terashima K."/>
            <person name="Hibbett D.S."/>
            <person name="Grigoriev I.V."/>
        </authorList>
    </citation>
    <scope>NUCLEOTIDE SEQUENCE</scope>
    <source>
        <strain evidence="5">TFB10827</strain>
    </source>
</reference>